<sequence length="180" mass="19739">MELVSFDAKYDNNQVIVRWATASEKDAATFSVERSSDGKNFSSVAVVPAAGTSATRREYEAIDRSMRSGLNYYRLKQTDLDGTFTYSQVLPVQVGETQQKLEAYGSQGNLNIVMQTPGTLQQLRVLDPMGRVLYSETLSEGATGLVTRTVPMTGGAESRVYMIQAVTSQGVVNKKFMTVN</sequence>
<gene>
    <name evidence="1" type="ORF">MUN86_16340</name>
</gene>
<name>A0ABY4G2V3_9BACT</name>
<dbReference type="Proteomes" id="UP000830401">
    <property type="component" value="Chromosome"/>
</dbReference>
<reference evidence="1" key="1">
    <citation type="submission" date="2022-04" db="EMBL/GenBank/DDBJ databases">
        <title>Hymenobacter sp. isolated from the air.</title>
        <authorList>
            <person name="Won M."/>
            <person name="Lee C.-M."/>
            <person name="Woen H.-Y."/>
            <person name="Kwon S.-W."/>
        </authorList>
    </citation>
    <scope>NUCLEOTIDE SEQUENCE</scope>
    <source>
        <strain evidence="1">5420S-77</strain>
    </source>
</reference>
<dbReference type="EMBL" id="CP095061">
    <property type="protein sequence ID" value="UOQ65116.1"/>
    <property type="molecule type" value="Genomic_DNA"/>
</dbReference>
<protein>
    <recommendedName>
        <fullName evidence="3">T9SS type A sorting domain-containing protein</fullName>
    </recommendedName>
</protein>
<dbReference type="InterPro" id="IPR013783">
    <property type="entry name" value="Ig-like_fold"/>
</dbReference>
<accession>A0ABY4G2V3</accession>
<evidence type="ECO:0000313" key="2">
    <source>
        <dbReference type="Proteomes" id="UP000830401"/>
    </source>
</evidence>
<dbReference type="RefSeq" id="WP_245119125.1">
    <property type="nucleotide sequence ID" value="NZ_CP095061.1"/>
</dbReference>
<organism evidence="1 2">
    <name type="scientific">Hymenobacter volaticus</name>
    <dbReference type="NCBI Taxonomy" id="2932254"/>
    <lineage>
        <taxon>Bacteria</taxon>
        <taxon>Pseudomonadati</taxon>
        <taxon>Bacteroidota</taxon>
        <taxon>Cytophagia</taxon>
        <taxon>Cytophagales</taxon>
        <taxon>Hymenobacteraceae</taxon>
        <taxon>Hymenobacter</taxon>
    </lineage>
</organism>
<dbReference type="Gene3D" id="2.60.40.10">
    <property type="entry name" value="Immunoglobulins"/>
    <property type="match status" value="1"/>
</dbReference>
<keyword evidence="2" id="KW-1185">Reference proteome</keyword>
<evidence type="ECO:0000313" key="1">
    <source>
        <dbReference type="EMBL" id="UOQ65116.1"/>
    </source>
</evidence>
<evidence type="ECO:0008006" key="3">
    <source>
        <dbReference type="Google" id="ProtNLM"/>
    </source>
</evidence>
<proteinExistence type="predicted"/>